<evidence type="ECO:0000313" key="2">
    <source>
        <dbReference type="EMBL" id="RNA42140.1"/>
    </source>
</evidence>
<comment type="caution">
    <text evidence="2">The sequence shown here is derived from an EMBL/GenBank/DDBJ whole genome shotgun (WGS) entry which is preliminary data.</text>
</comment>
<dbReference type="EMBL" id="REGN01000410">
    <property type="protein sequence ID" value="RNA42140.1"/>
    <property type="molecule type" value="Genomic_DNA"/>
</dbReference>
<reference evidence="2 3" key="1">
    <citation type="journal article" date="2018" name="Sci. Rep.">
        <title>Genomic signatures of local adaptation to the degree of environmental predictability in rotifers.</title>
        <authorList>
            <person name="Franch-Gras L."/>
            <person name="Hahn C."/>
            <person name="Garcia-Roger E.M."/>
            <person name="Carmona M.J."/>
            <person name="Serra M."/>
            <person name="Gomez A."/>
        </authorList>
    </citation>
    <scope>NUCLEOTIDE SEQUENCE [LARGE SCALE GENOMIC DNA]</scope>
    <source>
        <strain evidence="2">HYR1</strain>
    </source>
</reference>
<sequence>MQKQSDRHYIKIVWQASNSLIICLPIFTVTHILHDQNLYYFPYCLQQNGFSIIYFYFKLKIYRFEIIYKI</sequence>
<dbReference type="Proteomes" id="UP000276133">
    <property type="component" value="Unassembled WGS sequence"/>
</dbReference>
<evidence type="ECO:0000256" key="1">
    <source>
        <dbReference type="SAM" id="Phobius"/>
    </source>
</evidence>
<evidence type="ECO:0000313" key="3">
    <source>
        <dbReference type="Proteomes" id="UP000276133"/>
    </source>
</evidence>
<organism evidence="2 3">
    <name type="scientific">Brachionus plicatilis</name>
    <name type="common">Marine rotifer</name>
    <name type="synonym">Brachionus muelleri</name>
    <dbReference type="NCBI Taxonomy" id="10195"/>
    <lineage>
        <taxon>Eukaryota</taxon>
        <taxon>Metazoa</taxon>
        <taxon>Spiralia</taxon>
        <taxon>Gnathifera</taxon>
        <taxon>Rotifera</taxon>
        <taxon>Eurotatoria</taxon>
        <taxon>Monogononta</taxon>
        <taxon>Pseudotrocha</taxon>
        <taxon>Ploima</taxon>
        <taxon>Brachionidae</taxon>
        <taxon>Brachionus</taxon>
    </lineage>
</organism>
<keyword evidence="3" id="KW-1185">Reference proteome</keyword>
<name>A0A3M7T2P9_BRAPC</name>
<protein>
    <submittedName>
        <fullName evidence="2">Uncharacterized protein</fullName>
    </submittedName>
</protein>
<accession>A0A3M7T2P9</accession>
<keyword evidence="1" id="KW-0812">Transmembrane</keyword>
<keyword evidence="1" id="KW-1133">Transmembrane helix</keyword>
<proteinExistence type="predicted"/>
<gene>
    <name evidence="2" type="ORF">BpHYR1_032418</name>
</gene>
<feature type="transmembrane region" description="Helical" evidence="1">
    <location>
        <begin position="39"/>
        <end position="57"/>
    </location>
</feature>
<feature type="transmembrane region" description="Helical" evidence="1">
    <location>
        <begin position="12"/>
        <end position="33"/>
    </location>
</feature>
<keyword evidence="1" id="KW-0472">Membrane</keyword>
<dbReference type="AlphaFoldDB" id="A0A3M7T2P9"/>